<proteinExistence type="predicted"/>
<evidence type="ECO:0008006" key="4">
    <source>
        <dbReference type="Google" id="ProtNLM"/>
    </source>
</evidence>
<reference evidence="2 3" key="1">
    <citation type="submission" date="2024-09" db="EMBL/GenBank/DDBJ databases">
        <authorList>
            <person name="Sun Q."/>
            <person name="Mori K."/>
        </authorList>
    </citation>
    <scope>NUCLEOTIDE SEQUENCE [LARGE SCALE GENOMIC DNA]</scope>
    <source>
        <strain evidence="2 3">TBRC 0563</strain>
    </source>
</reference>
<keyword evidence="1" id="KW-0812">Transmembrane</keyword>
<feature type="transmembrane region" description="Helical" evidence="1">
    <location>
        <begin position="80"/>
        <end position="98"/>
    </location>
</feature>
<evidence type="ECO:0000256" key="1">
    <source>
        <dbReference type="SAM" id="Phobius"/>
    </source>
</evidence>
<dbReference type="RefSeq" id="WP_378204522.1">
    <property type="nucleotide sequence ID" value="NZ_JBHLZP010000148.1"/>
</dbReference>
<keyword evidence="1" id="KW-0472">Membrane</keyword>
<name>A0ABV5YIZ4_9ACTN</name>
<dbReference type="Proteomes" id="UP001589627">
    <property type="component" value="Unassembled WGS sequence"/>
</dbReference>
<evidence type="ECO:0000313" key="3">
    <source>
        <dbReference type="Proteomes" id="UP001589627"/>
    </source>
</evidence>
<dbReference type="EMBL" id="JBHLZP010000148">
    <property type="protein sequence ID" value="MFB9834603.1"/>
    <property type="molecule type" value="Genomic_DNA"/>
</dbReference>
<feature type="transmembrane region" description="Helical" evidence="1">
    <location>
        <begin position="52"/>
        <end position="71"/>
    </location>
</feature>
<comment type="caution">
    <text evidence="2">The sequence shown here is derived from an EMBL/GenBank/DDBJ whole genome shotgun (WGS) entry which is preliminary data.</text>
</comment>
<feature type="transmembrane region" description="Helical" evidence="1">
    <location>
        <begin position="22"/>
        <end position="40"/>
    </location>
</feature>
<gene>
    <name evidence="2" type="ORF">ACFFNX_20675</name>
</gene>
<protein>
    <recommendedName>
        <fullName evidence="4">Integral membrane protein</fullName>
    </recommendedName>
</protein>
<keyword evidence="1" id="KW-1133">Transmembrane helix</keyword>
<sequence>MAEKTEAATEERAVRRSGPGRVLIAVYGVFALAAGARAGVQIGTKFHEAPVAYLLSAFAAVVYIVATVTLARSGRTSHRIAVTSCTIELVGVIAIGTYSLTDKAAFPDATVWSGYGSGYGYVPLVLPMLGLLWLWRTRRAAVDR</sequence>
<feature type="transmembrane region" description="Helical" evidence="1">
    <location>
        <begin position="118"/>
        <end position="135"/>
    </location>
</feature>
<organism evidence="2 3">
    <name type="scientific">Actinoallomurus acaciae</name>
    <dbReference type="NCBI Taxonomy" id="502577"/>
    <lineage>
        <taxon>Bacteria</taxon>
        <taxon>Bacillati</taxon>
        <taxon>Actinomycetota</taxon>
        <taxon>Actinomycetes</taxon>
        <taxon>Streptosporangiales</taxon>
        <taxon>Thermomonosporaceae</taxon>
        <taxon>Actinoallomurus</taxon>
    </lineage>
</organism>
<accession>A0ABV5YIZ4</accession>
<keyword evidence="3" id="KW-1185">Reference proteome</keyword>
<evidence type="ECO:0000313" key="2">
    <source>
        <dbReference type="EMBL" id="MFB9834603.1"/>
    </source>
</evidence>